<keyword evidence="1" id="KW-0732">Signal</keyword>
<comment type="caution">
    <text evidence="2">The sequence shown here is derived from an EMBL/GenBank/DDBJ whole genome shotgun (WGS) entry which is preliminary data.</text>
</comment>
<gene>
    <name evidence="2" type="ORF">G7043_35545</name>
</gene>
<dbReference type="CDD" id="cd03398">
    <property type="entry name" value="PAP2_haloperoxidase"/>
    <property type="match status" value="1"/>
</dbReference>
<feature type="signal peptide" evidence="1">
    <location>
        <begin position="1"/>
        <end position="38"/>
    </location>
</feature>
<keyword evidence="2" id="KW-0560">Oxidoreductase</keyword>
<evidence type="ECO:0000313" key="3">
    <source>
        <dbReference type="Proteomes" id="UP000481360"/>
    </source>
</evidence>
<reference evidence="2 3" key="1">
    <citation type="submission" date="2020-03" db="EMBL/GenBank/DDBJ databases">
        <title>Isolation and identification of active actinomycetes.</title>
        <authorList>
            <person name="Sun X."/>
        </authorList>
    </citation>
    <scope>NUCLEOTIDE SEQUENCE [LARGE SCALE GENOMIC DNA]</scope>
    <source>
        <strain evidence="2 3">NEAU-D13</strain>
    </source>
</reference>
<dbReference type="InterPro" id="IPR052559">
    <property type="entry name" value="V-haloperoxidase"/>
</dbReference>
<dbReference type="PANTHER" id="PTHR34599">
    <property type="entry name" value="PEROXIDASE-RELATED"/>
    <property type="match status" value="1"/>
</dbReference>
<keyword evidence="2" id="KW-0575">Peroxidase</keyword>
<dbReference type="Proteomes" id="UP000481360">
    <property type="component" value="Unassembled WGS sequence"/>
</dbReference>
<dbReference type="AlphaFoldDB" id="A0A7C9W278"/>
<protein>
    <submittedName>
        <fullName evidence="2">Vanadium-dependent haloperoxidase</fullName>
    </submittedName>
</protein>
<name>A0A7C9W278_9PSEU</name>
<organism evidence="2 3">
    <name type="scientific">Lentzea alba</name>
    <dbReference type="NCBI Taxonomy" id="2714351"/>
    <lineage>
        <taxon>Bacteria</taxon>
        <taxon>Bacillati</taxon>
        <taxon>Actinomycetota</taxon>
        <taxon>Actinomycetes</taxon>
        <taxon>Pseudonocardiales</taxon>
        <taxon>Pseudonocardiaceae</taxon>
        <taxon>Lentzea</taxon>
    </lineage>
</organism>
<dbReference type="Gene3D" id="1.10.606.20">
    <property type="match status" value="1"/>
</dbReference>
<sequence>MTHRIRESGKFRRLCGAALLTAVSVTAPVVFTGTAAQADTARPDAVITWNLHAENAIHDVARQSPTASTRSFAMVQGAVYDAVNAIAGTPYQPYLVAPRSRPGDSTPAAVATAAYRTLVWLFPAQADSLRAQYEKSLAAIPDGPSERGGVAVGEATAAAMINARRNDGAFSDATWPSGTAPGQWRPAPPDFLGVGAWFATLKPFVVDPRPHRSPGPPALTSAAYARDLNEVKALGSATSTARTPDQTEAAIWWDDPRLVEWAIKRQLATTHRLGALGTARMFAMVDITTADSLIACYQEKKRWSFWRPVTAVPLADTDGNPATIGDPAWTPLRATSPTPEYPSGHACFTAATTAALRAFFGRDDLSFSAHSADSGTTRRYHSLSQAMAELDQARIWAGVHYRFATRDGHRLGAGVARDVLGHAFGPRGN</sequence>
<evidence type="ECO:0000256" key="1">
    <source>
        <dbReference type="SAM" id="SignalP"/>
    </source>
</evidence>
<dbReference type="InterPro" id="IPR036938">
    <property type="entry name" value="PAP2/HPO_sf"/>
</dbReference>
<dbReference type="PANTHER" id="PTHR34599:SF1">
    <property type="entry name" value="PHOSPHATIDIC ACID PHOSPHATASE TYPE 2_HALOPEROXIDASE DOMAIN-CONTAINING PROTEIN"/>
    <property type="match status" value="1"/>
</dbReference>
<proteinExistence type="predicted"/>
<dbReference type="GO" id="GO:0004601">
    <property type="term" value="F:peroxidase activity"/>
    <property type="evidence" value="ECO:0007669"/>
    <property type="project" value="UniProtKB-KW"/>
</dbReference>
<feature type="chain" id="PRO_5028922426" evidence="1">
    <location>
        <begin position="39"/>
        <end position="429"/>
    </location>
</feature>
<keyword evidence="3" id="KW-1185">Reference proteome</keyword>
<dbReference type="SUPFAM" id="SSF48317">
    <property type="entry name" value="Acid phosphatase/Vanadium-dependent haloperoxidase"/>
    <property type="match status" value="1"/>
</dbReference>
<dbReference type="EMBL" id="JAAMPJ010000012">
    <property type="protein sequence ID" value="NGY64241.1"/>
    <property type="molecule type" value="Genomic_DNA"/>
</dbReference>
<evidence type="ECO:0000313" key="2">
    <source>
        <dbReference type="EMBL" id="NGY64241.1"/>
    </source>
</evidence>
<accession>A0A7C9W278</accession>